<dbReference type="CDD" id="cd23158">
    <property type="entry name" value="Prefoldin_UXT"/>
    <property type="match status" value="1"/>
</dbReference>
<dbReference type="KEGG" id="tet:TTHERM_00307710"/>
<accession>I7LW42</accession>
<protein>
    <submittedName>
        <fullName evidence="1">Prefoldin subunit</fullName>
    </submittedName>
</protein>
<dbReference type="Proteomes" id="UP000009168">
    <property type="component" value="Unassembled WGS sequence"/>
</dbReference>
<name>I7LW42_TETTS</name>
<dbReference type="RefSeq" id="XP_001021045.2">
    <property type="nucleotide sequence ID" value="XM_001021045.3"/>
</dbReference>
<dbReference type="InterPro" id="IPR009053">
    <property type="entry name" value="Prefoldin"/>
</dbReference>
<keyword evidence="2" id="KW-1185">Reference proteome</keyword>
<dbReference type="OrthoDB" id="338552at2759"/>
<dbReference type="GeneID" id="7838964"/>
<dbReference type="AlphaFoldDB" id="I7LW42"/>
<dbReference type="SUPFAM" id="SSF46579">
    <property type="entry name" value="Prefoldin"/>
    <property type="match status" value="1"/>
</dbReference>
<dbReference type="InParanoid" id="I7LW42"/>
<gene>
    <name evidence="1" type="ORF">TTHERM_00307710</name>
</gene>
<dbReference type="Pfam" id="PF02996">
    <property type="entry name" value="Prefoldin"/>
    <property type="match status" value="1"/>
</dbReference>
<dbReference type="InterPro" id="IPR004127">
    <property type="entry name" value="Prefoldin_subunit_alpha"/>
</dbReference>
<organism evidence="1 2">
    <name type="scientific">Tetrahymena thermophila (strain SB210)</name>
    <dbReference type="NCBI Taxonomy" id="312017"/>
    <lineage>
        <taxon>Eukaryota</taxon>
        <taxon>Sar</taxon>
        <taxon>Alveolata</taxon>
        <taxon>Ciliophora</taxon>
        <taxon>Intramacronucleata</taxon>
        <taxon>Oligohymenophorea</taxon>
        <taxon>Hymenostomatida</taxon>
        <taxon>Tetrahymenina</taxon>
        <taxon>Tetrahymenidae</taxon>
        <taxon>Tetrahymena</taxon>
    </lineage>
</organism>
<sequence length="142" mass="16732">MNKNQSEAQKYESFLNSRLKIDLNKAYRRKEIYQMRLRDYIETEMFIQKAESIQGDSIKMKLDLGHQFFANAEIENKDKIVLDVGLGVFVELTYKEAKDIIFQQKIELERLIRKADIDIVDIKTNIKIFENTLNQLAGLVQQ</sequence>
<dbReference type="OMA" id="MITLDVG"/>
<dbReference type="Gene3D" id="1.10.287.370">
    <property type="match status" value="1"/>
</dbReference>
<evidence type="ECO:0000313" key="2">
    <source>
        <dbReference type="Proteomes" id="UP000009168"/>
    </source>
</evidence>
<reference evidence="2" key="1">
    <citation type="journal article" date="2006" name="PLoS Biol.">
        <title>Macronuclear genome sequence of the ciliate Tetrahymena thermophila, a model eukaryote.</title>
        <authorList>
            <person name="Eisen J.A."/>
            <person name="Coyne R.S."/>
            <person name="Wu M."/>
            <person name="Wu D."/>
            <person name="Thiagarajan M."/>
            <person name="Wortman J.R."/>
            <person name="Badger J.H."/>
            <person name="Ren Q."/>
            <person name="Amedeo P."/>
            <person name="Jones K.M."/>
            <person name="Tallon L.J."/>
            <person name="Delcher A.L."/>
            <person name="Salzberg S.L."/>
            <person name="Silva J.C."/>
            <person name="Haas B.J."/>
            <person name="Majoros W.H."/>
            <person name="Farzad M."/>
            <person name="Carlton J.M."/>
            <person name="Smith R.K. Jr."/>
            <person name="Garg J."/>
            <person name="Pearlman R.E."/>
            <person name="Karrer K.M."/>
            <person name="Sun L."/>
            <person name="Manning G."/>
            <person name="Elde N.C."/>
            <person name="Turkewitz A.P."/>
            <person name="Asai D.J."/>
            <person name="Wilkes D.E."/>
            <person name="Wang Y."/>
            <person name="Cai H."/>
            <person name="Collins K."/>
            <person name="Stewart B.A."/>
            <person name="Lee S.R."/>
            <person name="Wilamowska K."/>
            <person name="Weinberg Z."/>
            <person name="Ruzzo W.L."/>
            <person name="Wloga D."/>
            <person name="Gaertig J."/>
            <person name="Frankel J."/>
            <person name="Tsao C.-C."/>
            <person name="Gorovsky M.A."/>
            <person name="Keeling P.J."/>
            <person name="Waller R.F."/>
            <person name="Patron N.J."/>
            <person name="Cherry J.M."/>
            <person name="Stover N.A."/>
            <person name="Krieger C.J."/>
            <person name="del Toro C."/>
            <person name="Ryder H.F."/>
            <person name="Williamson S.C."/>
            <person name="Barbeau R.A."/>
            <person name="Hamilton E.P."/>
            <person name="Orias E."/>
        </authorList>
    </citation>
    <scope>NUCLEOTIDE SEQUENCE [LARGE SCALE GENOMIC DNA]</scope>
    <source>
        <strain evidence="2">SB210</strain>
    </source>
</reference>
<proteinExistence type="predicted"/>
<evidence type="ECO:0000313" key="1">
    <source>
        <dbReference type="EMBL" id="EAS00800.2"/>
    </source>
</evidence>
<dbReference type="STRING" id="312017.I7LW42"/>
<dbReference type="EMBL" id="GG662608">
    <property type="protein sequence ID" value="EAS00800.2"/>
    <property type="molecule type" value="Genomic_DNA"/>
</dbReference>
<dbReference type="HOGENOM" id="CLU_121199_1_0_1"/>